<organism evidence="1 2">
    <name type="scientific">Iris pallida</name>
    <name type="common">Sweet iris</name>
    <dbReference type="NCBI Taxonomy" id="29817"/>
    <lineage>
        <taxon>Eukaryota</taxon>
        <taxon>Viridiplantae</taxon>
        <taxon>Streptophyta</taxon>
        <taxon>Embryophyta</taxon>
        <taxon>Tracheophyta</taxon>
        <taxon>Spermatophyta</taxon>
        <taxon>Magnoliopsida</taxon>
        <taxon>Liliopsida</taxon>
        <taxon>Asparagales</taxon>
        <taxon>Iridaceae</taxon>
        <taxon>Iridoideae</taxon>
        <taxon>Irideae</taxon>
        <taxon>Iris</taxon>
    </lineage>
</organism>
<evidence type="ECO:0000313" key="2">
    <source>
        <dbReference type="Proteomes" id="UP001140949"/>
    </source>
</evidence>
<sequence>MMFPSLSSNPLFSGYRLGCEGF</sequence>
<comment type="caution">
    <text evidence="1">The sequence shown here is derived from an EMBL/GenBank/DDBJ whole genome shotgun (WGS) entry which is preliminary data.</text>
</comment>
<accession>A0AAX6HB91</accession>
<dbReference type="AlphaFoldDB" id="A0AAX6HB91"/>
<protein>
    <submittedName>
        <fullName evidence="1">Uncharacterized protein</fullName>
    </submittedName>
</protein>
<evidence type="ECO:0000313" key="1">
    <source>
        <dbReference type="EMBL" id="KAJ6837974.1"/>
    </source>
</evidence>
<name>A0AAX6HB91_IRIPA</name>
<dbReference type="Proteomes" id="UP001140949">
    <property type="component" value="Unassembled WGS sequence"/>
</dbReference>
<proteinExistence type="predicted"/>
<reference evidence="1" key="1">
    <citation type="journal article" date="2023" name="GigaByte">
        <title>Genome assembly of the bearded iris, Iris pallida Lam.</title>
        <authorList>
            <person name="Bruccoleri R.E."/>
            <person name="Oakeley E.J."/>
            <person name="Faust A.M.E."/>
            <person name="Altorfer M."/>
            <person name="Dessus-Babus S."/>
            <person name="Burckhardt D."/>
            <person name="Oertli M."/>
            <person name="Naumann U."/>
            <person name="Petersen F."/>
            <person name="Wong J."/>
        </authorList>
    </citation>
    <scope>NUCLEOTIDE SEQUENCE</scope>
    <source>
        <strain evidence="1">GSM-AAB239-AS_SAM_17_03QT</strain>
    </source>
</reference>
<gene>
    <name evidence="1" type="ORF">M6B38_321855</name>
</gene>
<keyword evidence="2" id="KW-1185">Reference proteome</keyword>
<reference evidence="1" key="2">
    <citation type="submission" date="2023-04" db="EMBL/GenBank/DDBJ databases">
        <authorList>
            <person name="Bruccoleri R.E."/>
            <person name="Oakeley E.J."/>
            <person name="Faust A.-M."/>
            <person name="Dessus-Babus S."/>
            <person name="Altorfer M."/>
            <person name="Burckhardt D."/>
            <person name="Oertli M."/>
            <person name="Naumann U."/>
            <person name="Petersen F."/>
            <person name="Wong J."/>
        </authorList>
    </citation>
    <scope>NUCLEOTIDE SEQUENCE</scope>
    <source>
        <strain evidence="1">GSM-AAB239-AS_SAM_17_03QT</strain>
        <tissue evidence="1">Leaf</tissue>
    </source>
</reference>
<dbReference type="EMBL" id="JANAVB010011000">
    <property type="protein sequence ID" value="KAJ6837974.1"/>
    <property type="molecule type" value="Genomic_DNA"/>
</dbReference>